<dbReference type="AlphaFoldDB" id="A0A443RXE1"/>
<feature type="non-terminal residue" evidence="1">
    <location>
        <position position="1"/>
    </location>
</feature>
<dbReference type="Proteomes" id="UP000288716">
    <property type="component" value="Unassembled WGS sequence"/>
</dbReference>
<dbReference type="EMBL" id="NCKV01020505">
    <property type="protein sequence ID" value="RWS20043.1"/>
    <property type="molecule type" value="Genomic_DNA"/>
</dbReference>
<gene>
    <name evidence="1" type="ORF">B4U80_03646</name>
</gene>
<protein>
    <submittedName>
        <fullName evidence="1">Uncharacterized protein</fullName>
    </submittedName>
</protein>
<keyword evidence="2" id="KW-1185">Reference proteome</keyword>
<dbReference type="VEuPathDB" id="VectorBase:LDEU011997"/>
<name>A0A443RXE1_9ACAR</name>
<proteinExistence type="predicted"/>
<organism evidence="1 2">
    <name type="scientific">Leptotrombidium deliense</name>
    <dbReference type="NCBI Taxonomy" id="299467"/>
    <lineage>
        <taxon>Eukaryota</taxon>
        <taxon>Metazoa</taxon>
        <taxon>Ecdysozoa</taxon>
        <taxon>Arthropoda</taxon>
        <taxon>Chelicerata</taxon>
        <taxon>Arachnida</taxon>
        <taxon>Acari</taxon>
        <taxon>Acariformes</taxon>
        <taxon>Trombidiformes</taxon>
        <taxon>Prostigmata</taxon>
        <taxon>Anystina</taxon>
        <taxon>Parasitengona</taxon>
        <taxon>Trombiculoidea</taxon>
        <taxon>Trombiculidae</taxon>
        <taxon>Leptotrombidium</taxon>
    </lineage>
</organism>
<evidence type="ECO:0000313" key="2">
    <source>
        <dbReference type="Proteomes" id="UP000288716"/>
    </source>
</evidence>
<evidence type="ECO:0000313" key="1">
    <source>
        <dbReference type="EMBL" id="RWS20043.1"/>
    </source>
</evidence>
<comment type="caution">
    <text evidence="1">The sequence shown here is derived from an EMBL/GenBank/DDBJ whole genome shotgun (WGS) entry which is preliminary data.</text>
</comment>
<feature type="non-terminal residue" evidence="1">
    <location>
        <position position="62"/>
    </location>
</feature>
<dbReference type="InterPro" id="IPR029068">
    <property type="entry name" value="Glyas_Bleomycin-R_OHBP_Dase"/>
</dbReference>
<dbReference type="Gene3D" id="3.10.180.10">
    <property type="entry name" value="2,3-Dihydroxybiphenyl 1,2-Dioxygenase, domain 1"/>
    <property type="match status" value="1"/>
</dbReference>
<sequence>VEEFSRVTSTIFENSTHLLRNIEAKTFEVKVIQRRIFSGFGVGNFQALYEAVEFEQQQRGHQ</sequence>
<accession>A0A443RXE1</accession>
<reference evidence="1 2" key="1">
    <citation type="journal article" date="2018" name="Gigascience">
        <title>Genomes of trombidid mites reveal novel predicted allergens and laterally-transferred genes associated with secondary metabolism.</title>
        <authorList>
            <person name="Dong X."/>
            <person name="Chaisiri K."/>
            <person name="Xia D."/>
            <person name="Armstrong S.D."/>
            <person name="Fang Y."/>
            <person name="Donnelly M.J."/>
            <person name="Kadowaki T."/>
            <person name="McGarry J.W."/>
            <person name="Darby A.C."/>
            <person name="Makepeace B.L."/>
        </authorList>
    </citation>
    <scope>NUCLEOTIDE SEQUENCE [LARGE SCALE GENOMIC DNA]</scope>
    <source>
        <strain evidence="1">UoL-UT</strain>
    </source>
</reference>
<dbReference type="OrthoDB" id="414569at2759"/>
<dbReference type="SUPFAM" id="SSF54593">
    <property type="entry name" value="Glyoxalase/Bleomycin resistance protein/Dihydroxybiphenyl dioxygenase"/>
    <property type="match status" value="1"/>
</dbReference>